<dbReference type="Proteomes" id="UP001372834">
    <property type="component" value="Unassembled WGS sequence"/>
</dbReference>
<gene>
    <name evidence="1" type="ORF">RUM43_010685</name>
</gene>
<proteinExistence type="predicted"/>
<evidence type="ECO:0000313" key="1">
    <source>
        <dbReference type="EMBL" id="KAK6637014.1"/>
    </source>
</evidence>
<protein>
    <submittedName>
        <fullName evidence="1">Uncharacterized protein</fullName>
    </submittedName>
</protein>
<name>A0AAN8S502_POLSC</name>
<dbReference type="AlphaFoldDB" id="A0AAN8S502"/>
<feature type="non-terminal residue" evidence="1">
    <location>
        <position position="1"/>
    </location>
</feature>
<dbReference type="EMBL" id="JAWJWE010000004">
    <property type="protein sequence ID" value="KAK6637014.1"/>
    <property type="molecule type" value="Genomic_DNA"/>
</dbReference>
<reference evidence="1 2" key="1">
    <citation type="submission" date="2023-10" db="EMBL/GenBank/DDBJ databases">
        <title>Genomes of two closely related lineages of the louse Polyplax serrata with different host specificities.</title>
        <authorList>
            <person name="Martinu J."/>
            <person name="Tarabai H."/>
            <person name="Stefka J."/>
            <person name="Hypsa V."/>
        </authorList>
    </citation>
    <scope>NUCLEOTIDE SEQUENCE [LARGE SCALE GENOMIC DNA]</scope>
    <source>
        <strain evidence="1">HR10_N</strain>
    </source>
</reference>
<evidence type="ECO:0000313" key="2">
    <source>
        <dbReference type="Proteomes" id="UP001372834"/>
    </source>
</evidence>
<organism evidence="1 2">
    <name type="scientific">Polyplax serrata</name>
    <name type="common">Common mouse louse</name>
    <dbReference type="NCBI Taxonomy" id="468196"/>
    <lineage>
        <taxon>Eukaryota</taxon>
        <taxon>Metazoa</taxon>
        <taxon>Ecdysozoa</taxon>
        <taxon>Arthropoda</taxon>
        <taxon>Hexapoda</taxon>
        <taxon>Insecta</taxon>
        <taxon>Pterygota</taxon>
        <taxon>Neoptera</taxon>
        <taxon>Paraneoptera</taxon>
        <taxon>Psocodea</taxon>
        <taxon>Troctomorpha</taxon>
        <taxon>Phthiraptera</taxon>
        <taxon>Anoplura</taxon>
        <taxon>Polyplacidae</taxon>
        <taxon>Polyplax</taxon>
    </lineage>
</organism>
<comment type="caution">
    <text evidence="1">The sequence shown here is derived from an EMBL/GenBank/DDBJ whole genome shotgun (WGS) entry which is preliminary data.</text>
</comment>
<accession>A0AAN8S502</accession>
<sequence>NLNFLHLKINASGNEKAMTVGSSLPAWIFGSQSILLSHTSYQTAVVRRNYQTLQEFN</sequence>